<dbReference type="AlphaFoldDB" id="A0A1V9YIM1"/>
<keyword evidence="1" id="KW-1133">Transmembrane helix</keyword>
<keyword evidence="1" id="KW-0812">Transmembrane</keyword>
<keyword evidence="1" id="KW-0472">Membrane</keyword>
<dbReference type="Proteomes" id="UP000243217">
    <property type="component" value="Unassembled WGS sequence"/>
</dbReference>
<evidence type="ECO:0000256" key="1">
    <source>
        <dbReference type="SAM" id="Phobius"/>
    </source>
</evidence>
<dbReference type="EMBL" id="JNBS01003729">
    <property type="protein sequence ID" value="OQR85517.1"/>
    <property type="molecule type" value="Genomic_DNA"/>
</dbReference>
<gene>
    <name evidence="2" type="ORF">THRCLA_23023</name>
</gene>
<protein>
    <submittedName>
        <fullName evidence="2">Uncharacterized protein</fullName>
    </submittedName>
</protein>
<proteinExistence type="predicted"/>
<keyword evidence="3" id="KW-1185">Reference proteome</keyword>
<name>A0A1V9YIM1_9STRA</name>
<evidence type="ECO:0000313" key="3">
    <source>
        <dbReference type="Proteomes" id="UP000243217"/>
    </source>
</evidence>
<accession>A0A1V9YIM1</accession>
<evidence type="ECO:0000313" key="2">
    <source>
        <dbReference type="EMBL" id="OQR85517.1"/>
    </source>
</evidence>
<reference evidence="2 3" key="1">
    <citation type="journal article" date="2014" name="Genome Biol. Evol.">
        <title>The secreted proteins of Achlya hypogyna and Thraustotheca clavata identify the ancestral oomycete secretome and reveal gene acquisitions by horizontal gene transfer.</title>
        <authorList>
            <person name="Misner I."/>
            <person name="Blouin N."/>
            <person name="Leonard G."/>
            <person name="Richards T.A."/>
            <person name="Lane C.E."/>
        </authorList>
    </citation>
    <scope>NUCLEOTIDE SEQUENCE [LARGE SCALE GENOMIC DNA]</scope>
    <source>
        <strain evidence="2 3">ATCC 34112</strain>
    </source>
</reference>
<organism evidence="2 3">
    <name type="scientific">Thraustotheca clavata</name>
    <dbReference type="NCBI Taxonomy" id="74557"/>
    <lineage>
        <taxon>Eukaryota</taxon>
        <taxon>Sar</taxon>
        <taxon>Stramenopiles</taxon>
        <taxon>Oomycota</taxon>
        <taxon>Saprolegniomycetes</taxon>
        <taxon>Saprolegniales</taxon>
        <taxon>Achlyaceae</taxon>
        <taxon>Thraustotheca</taxon>
    </lineage>
</organism>
<comment type="caution">
    <text evidence="2">The sequence shown here is derived from an EMBL/GenBank/DDBJ whole genome shotgun (WGS) entry which is preliminary data.</text>
</comment>
<feature type="transmembrane region" description="Helical" evidence="1">
    <location>
        <begin position="261"/>
        <end position="278"/>
    </location>
</feature>
<sequence length="336" mass="37585">METGLSYILFFTDVPRSGYGYTSIPTGYCQISPTLATFFGPYSYLVVDMMQASDGLYSNISSNQVCLGSVIGKTYSGITNVEPPCVLYEEVCDGVTLKVESVFNMLNSLVETIKSVPITTSFRVNYRFNDMLEDYTTSGIFERKQRCTVQSHYIVEPLDLCHLKYVPRPYFREMPWFNFDSLGSKGAGTISSDIQTRMANLIMTLNQTNQRIDATIIDSTVGSATKTQGFVFDVVTLFRVQNCSNAAELNCTTITDTKVDLTTQIFLVGIIWATLTTFLRIPVQVAIYGSWVPVVLFVLAHIVDSSEVYFCIANSFVALTAKYKQHKVIYFISSQC</sequence>